<evidence type="ECO:0000256" key="3">
    <source>
        <dbReference type="SAM" id="SignalP"/>
    </source>
</evidence>
<dbReference type="SUPFAM" id="SSF51261">
    <property type="entry name" value="Duplicated hybrid motif"/>
    <property type="match status" value="1"/>
</dbReference>
<comment type="caution">
    <text evidence="5">The sequence shown here is derived from an EMBL/GenBank/DDBJ whole genome shotgun (WGS) entry which is preliminary data.</text>
</comment>
<dbReference type="Pfam" id="PF01476">
    <property type="entry name" value="LysM"/>
    <property type="match status" value="2"/>
</dbReference>
<evidence type="ECO:0000313" key="5">
    <source>
        <dbReference type="EMBL" id="MDY0885106.1"/>
    </source>
</evidence>
<dbReference type="CDD" id="cd12797">
    <property type="entry name" value="M23_peptidase"/>
    <property type="match status" value="1"/>
</dbReference>
<dbReference type="InterPro" id="IPR050570">
    <property type="entry name" value="Cell_wall_metabolism_enzyme"/>
</dbReference>
<feature type="compositionally biased region" description="Polar residues" evidence="2">
    <location>
        <begin position="169"/>
        <end position="179"/>
    </location>
</feature>
<feature type="region of interest" description="Disordered" evidence="2">
    <location>
        <begin position="233"/>
        <end position="319"/>
    </location>
</feature>
<dbReference type="InterPro" id="IPR018392">
    <property type="entry name" value="LysM"/>
</dbReference>
<protein>
    <submittedName>
        <fullName evidence="5">Peptidoglycan DD-metalloendopeptidase family protein</fullName>
    </submittedName>
</protein>
<dbReference type="PANTHER" id="PTHR21666:SF263">
    <property type="entry name" value="MUREIN HYDROLASE ACTIVATOR NLPD"/>
    <property type="match status" value="1"/>
</dbReference>
<accession>A0ABU5EFH6</accession>
<evidence type="ECO:0000313" key="6">
    <source>
        <dbReference type="Proteomes" id="UP001279642"/>
    </source>
</evidence>
<name>A0ABU5EFH6_9PROT</name>
<dbReference type="PROSITE" id="PS51257">
    <property type="entry name" value="PROKAR_LIPOPROTEIN"/>
    <property type="match status" value="1"/>
</dbReference>
<dbReference type="SMART" id="SM00257">
    <property type="entry name" value="LysM"/>
    <property type="match status" value="2"/>
</dbReference>
<evidence type="ECO:0000259" key="4">
    <source>
        <dbReference type="PROSITE" id="PS51782"/>
    </source>
</evidence>
<keyword evidence="6" id="KW-1185">Reference proteome</keyword>
<dbReference type="InterPro" id="IPR016047">
    <property type="entry name" value="M23ase_b-sheet_dom"/>
</dbReference>
<feature type="compositionally biased region" description="Low complexity" evidence="2">
    <location>
        <begin position="184"/>
        <end position="200"/>
    </location>
</feature>
<dbReference type="InterPro" id="IPR011055">
    <property type="entry name" value="Dup_hybrid_motif"/>
</dbReference>
<evidence type="ECO:0000256" key="2">
    <source>
        <dbReference type="SAM" id="MobiDB-lite"/>
    </source>
</evidence>
<gene>
    <name evidence="5" type="ORF">SMD27_19845</name>
</gene>
<dbReference type="SUPFAM" id="SSF54106">
    <property type="entry name" value="LysM domain"/>
    <property type="match status" value="2"/>
</dbReference>
<dbReference type="Gene3D" id="3.10.350.10">
    <property type="entry name" value="LysM domain"/>
    <property type="match status" value="2"/>
</dbReference>
<dbReference type="Gene3D" id="2.70.70.10">
    <property type="entry name" value="Glucose Permease (Domain IIA)"/>
    <property type="match status" value="1"/>
</dbReference>
<dbReference type="PANTHER" id="PTHR21666">
    <property type="entry name" value="PEPTIDASE-RELATED"/>
    <property type="match status" value="1"/>
</dbReference>
<dbReference type="Proteomes" id="UP001279642">
    <property type="component" value="Unassembled WGS sequence"/>
</dbReference>
<dbReference type="RefSeq" id="WP_320510174.1">
    <property type="nucleotide sequence ID" value="NZ_JAXCLW010000007.1"/>
</dbReference>
<evidence type="ECO:0000256" key="1">
    <source>
        <dbReference type="ARBA" id="ARBA00038420"/>
    </source>
</evidence>
<feature type="chain" id="PRO_5045332615" evidence="3">
    <location>
        <begin position="18"/>
        <end position="440"/>
    </location>
</feature>
<dbReference type="InterPro" id="IPR036779">
    <property type="entry name" value="LysM_dom_sf"/>
</dbReference>
<proteinExistence type="inferred from homology"/>
<feature type="signal peptide" evidence="3">
    <location>
        <begin position="1"/>
        <end position="17"/>
    </location>
</feature>
<dbReference type="Pfam" id="PF01551">
    <property type="entry name" value="Peptidase_M23"/>
    <property type="match status" value="1"/>
</dbReference>
<feature type="domain" description="LysM" evidence="4">
    <location>
        <begin position="51"/>
        <end position="95"/>
    </location>
</feature>
<feature type="domain" description="LysM" evidence="4">
    <location>
        <begin position="99"/>
        <end position="143"/>
    </location>
</feature>
<feature type="compositionally biased region" description="Low complexity" evidence="2">
    <location>
        <begin position="281"/>
        <end position="300"/>
    </location>
</feature>
<keyword evidence="3" id="KW-0732">Signal</keyword>
<comment type="similarity">
    <text evidence="1">Belongs to the E.coli NlpD/Haemophilus LppB family.</text>
</comment>
<feature type="region of interest" description="Disordered" evidence="2">
    <location>
        <begin position="166"/>
        <end position="200"/>
    </location>
</feature>
<dbReference type="CDD" id="cd00118">
    <property type="entry name" value="LysM"/>
    <property type="match status" value="2"/>
</dbReference>
<dbReference type="EMBL" id="JAXCLW010000007">
    <property type="protein sequence ID" value="MDY0885106.1"/>
    <property type="molecule type" value="Genomic_DNA"/>
</dbReference>
<feature type="compositionally biased region" description="Low complexity" evidence="2">
    <location>
        <begin position="233"/>
        <end position="254"/>
    </location>
</feature>
<reference evidence="5 6" key="1">
    <citation type="journal article" date="2016" name="Antonie Van Leeuwenhoek">
        <title>Dongia soli sp. nov., isolated from soil from Dokdo, Korea.</title>
        <authorList>
            <person name="Kim D.U."/>
            <person name="Lee H."/>
            <person name="Kim H."/>
            <person name="Kim S.G."/>
            <person name="Ka J.O."/>
        </authorList>
    </citation>
    <scope>NUCLEOTIDE SEQUENCE [LARGE SCALE GENOMIC DNA]</scope>
    <source>
        <strain evidence="5 6">D78</strain>
    </source>
</reference>
<dbReference type="PROSITE" id="PS51782">
    <property type="entry name" value="LYSM"/>
    <property type="match status" value="2"/>
</dbReference>
<organism evidence="5 6">
    <name type="scientific">Dongia soli</name>
    <dbReference type="NCBI Taxonomy" id="600628"/>
    <lineage>
        <taxon>Bacteria</taxon>
        <taxon>Pseudomonadati</taxon>
        <taxon>Pseudomonadota</taxon>
        <taxon>Alphaproteobacteria</taxon>
        <taxon>Rhodospirillales</taxon>
        <taxon>Dongiaceae</taxon>
        <taxon>Dongia</taxon>
    </lineage>
</organism>
<sequence length="440" mass="44388">MTCRHKLLLAASGVALAFLTGCNQSGRPLSDGTAGPAFTGEAPKLGVVDGSSYIVAPGDTVGAIAERTNTPIRSLIDLNHLVPPYRLQSGTRLLLQPRSSYVVRQGDTIEKVAQSQGVSQSALIQLNNLTAPYTLRAGQNLVMPSGVEASKAPTSVAVGQTFVMPQATPDGSTAPTTAPSGGVSKSALPPLSSATASTAATAPKTLSAPAGSAQAQTSVTATAAAPAAKTIQTQPMAAASQQPAQTAAKTAKASDGTLAAPPDPVLPDPDPFDEAPAKPGTTSSAAQTAATQTASAQPAAKTLQPAVPAPAANTGNGQFGWPVQGKIISKFGATSDGLRNDGINISAPAGAPVQAAADGVVAYAGNELRGFGNMVLIRHANGWVTAYAHNESLNVKKGDQVRRGQVIARVGSTGNVQSPQLHFEIRKGTSAVDPMKYLGS</sequence>